<dbReference type="InterPro" id="IPR000086">
    <property type="entry name" value="NUDIX_hydrolase_dom"/>
</dbReference>
<accession>A0A366F4D7</accession>
<dbReference type="PROSITE" id="PS00893">
    <property type="entry name" value="NUDIX_BOX"/>
    <property type="match status" value="1"/>
</dbReference>
<evidence type="ECO:0000256" key="1">
    <source>
        <dbReference type="ARBA" id="ARBA00001936"/>
    </source>
</evidence>
<dbReference type="GO" id="GO:0046872">
    <property type="term" value="F:metal ion binding"/>
    <property type="evidence" value="ECO:0007669"/>
    <property type="project" value="UniProtKB-KW"/>
</dbReference>
<evidence type="ECO:0000256" key="4">
    <source>
        <dbReference type="ARBA" id="ARBA00022801"/>
    </source>
</evidence>
<keyword evidence="10" id="KW-1185">Reference proteome</keyword>
<dbReference type="InterPro" id="IPR020084">
    <property type="entry name" value="NUDIX_hydrolase_CS"/>
</dbReference>
<dbReference type="InterPro" id="IPR015797">
    <property type="entry name" value="NUDIX_hydrolase-like_dom_sf"/>
</dbReference>
<comment type="cofactor">
    <cofactor evidence="1">
        <name>Mn(2+)</name>
        <dbReference type="ChEBI" id="CHEBI:29035"/>
    </cofactor>
</comment>
<dbReference type="PROSITE" id="PS51462">
    <property type="entry name" value="NUDIX"/>
    <property type="match status" value="1"/>
</dbReference>
<dbReference type="PANTHER" id="PTHR12992">
    <property type="entry name" value="NUDIX HYDROLASE"/>
    <property type="match status" value="1"/>
</dbReference>
<dbReference type="InterPro" id="IPR045121">
    <property type="entry name" value="CoAse"/>
</dbReference>
<keyword evidence="4 7" id="KW-0378">Hydrolase</keyword>
<evidence type="ECO:0000256" key="6">
    <source>
        <dbReference type="ARBA" id="ARBA00023211"/>
    </source>
</evidence>
<evidence type="ECO:0000313" key="9">
    <source>
        <dbReference type="EMBL" id="RBP08629.1"/>
    </source>
</evidence>
<comment type="cofactor">
    <cofactor evidence="2">
        <name>Mg(2+)</name>
        <dbReference type="ChEBI" id="CHEBI:18420"/>
    </cofactor>
</comment>
<evidence type="ECO:0000256" key="7">
    <source>
        <dbReference type="RuleBase" id="RU003476"/>
    </source>
</evidence>
<dbReference type="CDD" id="cd03426">
    <property type="entry name" value="NUDIX_CoAse_Nudt7"/>
    <property type="match status" value="1"/>
</dbReference>
<keyword evidence="5" id="KW-0460">Magnesium</keyword>
<dbReference type="SUPFAM" id="SSF55811">
    <property type="entry name" value="Nudix"/>
    <property type="match status" value="1"/>
</dbReference>
<comment type="caution">
    <text evidence="9">The sequence shown here is derived from an EMBL/GenBank/DDBJ whole genome shotgun (WGS) entry which is preliminary data.</text>
</comment>
<keyword evidence="3" id="KW-0479">Metal-binding</keyword>
<name>A0A366F4D7_9HYPH</name>
<gene>
    <name evidence="9" type="ORF">DFR50_12415</name>
</gene>
<evidence type="ECO:0000256" key="5">
    <source>
        <dbReference type="ARBA" id="ARBA00022842"/>
    </source>
</evidence>
<keyword evidence="6" id="KW-0464">Manganese</keyword>
<dbReference type="Gene3D" id="3.90.79.10">
    <property type="entry name" value="Nucleoside Triphosphate Pyrophosphohydrolase"/>
    <property type="match status" value="1"/>
</dbReference>
<feature type="domain" description="Nudix hydrolase" evidence="8">
    <location>
        <begin position="57"/>
        <end position="187"/>
    </location>
</feature>
<reference evidence="9 10" key="1">
    <citation type="submission" date="2018-06" db="EMBL/GenBank/DDBJ databases">
        <title>Genomic Encyclopedia of Type Strains, Phase IV (KMG-IV): sequencing the most valuable type-strain genomes for metagenomic binning, comparative biology and taxonomic classification.</title>
        <authorList>
            <person name="Goeker M."/>
        </authorList>
    </citation>
    <scope>NUCLEOTIDE SEQUENCE [LARGE SCALE GENOMIC DNA]</scope>
    <source>
        <strain evidence="9 10">DSM 24875</strain>
    </source>
</reference>
<dbReference type="EMBL" id="QNRK01000024">
    <property type="protein sequence ID" value="RBP08629.1"/>
    <property type="molecule type" value="Genomic_DNA"/>
</dbReference>
<dbReference type="GO" id="GO:0010945">
    <property type="term" value="F:coenzyme A diphosphatase activity"/>
    <property type="evidence" value="ECO:0007669"/>
    <property type="project" value="InterPro"/>
</dbReference>
<dbReference type="PRINTS" id="PR00502">
    <property type="entry name" value="NUDIXFAMILY"/>
</dbReference>
<evidence type="ECO:0000256" key="3">
    <source>
        <dbReference type="ARBA" id="ARBA00022723"/>
    </source>
</evidence>
<dbReference type="InterPro" id="IPR020476">
    <property type="entry name" value="Nudix_hydrolase"/>
</dbReference>
<dbReference type="RefSeq" id="WP_245427981.1">
    <property type="nucleotide sequence ID" value="NZ_QNRK01000024.1"/>
</dbReference>
<proteinExistence type="inferred from homology"/>
<dbReference type="PANTHER" id="PTHR12992:SF11">
    <property type="entry name" value="MITOCHONDRIAL COENZYME A DIPHOSPHATASE NUDT8"/>
    <property type="match status" value="1"/>
</dbReference>
<comment type="similarity">
    <text evidence="7">Belongs to the Nudix hydrolase family.</text>
</comment>
<sequence>MTIVDVTGLDRESFSALARRRLKATLTLDDLTSPGAPKSSDFLLSGLVPDAALIARARPAAVLAPIVARPEGLTVLLTLRASHLSTHSGQIAFPGGKIDPGETPLEAALREAQEEVGLDPAFIEPLGWLDPYLTGTGFRIAPLVAIVDPGFTLSINAREVDEAFETPLAFLMDAANHRVDEREWQGRVRRFYAMPHEGRYIWGATAGILRILYEKLVAS</sequence>
<evidence type="ECO:0000256" key="2">
    <source>
        <dbReference type="ARBA" id="ARBA00001946"/>
    </source>
</evidence>
<protein>
    <submittedName>
        <fullName evidence="9">NUDIX domain-containing protein</fullName>
    </submittedName>
</protein>
<evidence type="ECO:0000259" key="8">
    <source>
        <dbReference type="PROSITE" id="PS51462"/>
    </source>
</evidence>
<dbReference type="Pfam" id="PF00293">
    <property type="entry name" value="NUDIX"/>
    <property type="match status" value="1"/>
</dbReference>
<dbReference type="AlphaFoldDB" id="A0A366F4D7"/>
<dbReference type="Proteomes" id="UP000253529">
    <property type="component" value="Unassembled WGS sequence"/>
</dbReference>
<organism evidence="9 10">
    <name type="scientific">Roseiarcus fermentans</name>
    <dbReference type="NCBI Taxonomy" id="1473586"/>
    <lineage>
        <taxon>Bacteria</taxon>
        <taxon>Pseudomonadati</taxon>
        <taxon>Pseudomonadota</taxon>
        <taxon>Alphaproteobacteria</taxon>
        <taxon>Hyphomicrobiales</taxon>
        <taxon>Roseiarcaceae</taxon>
        <taxon>Roseiarcus</taxon>
    </lineage>
</organism>
<evidence type="ECO:0000313" key="10">
    <source>
        <dbReference type="Proteomes" id="UP000253529"/>
    </source>
</evidence>